<gene>
    <name evidence="6" type="ORF">A3A21_03510</name>
</gene>
<keyword evidence="2" id="KW-0547">Nucleotide-binding</keyword>
<comment type="similarity">
    <text evidence="1">Belongs to the GSP E family.</text>
</comment>
<sequence length="579" mass="64335">MFPREHNFFVFKMSSATPKQKIFIVEDNRFLAMLVSEKLRSEGMEVITCFEGADCVKKAEEMKPSLVLLDLLLPGSIDGFGVLSRLRKSKITKDVPVVVLTNLEGGEDVEKAVKLKIGGYLVKAHTSTAEIASRVKDVLEHKDKLFQLADVSSSPSPTQDNVEEARSKLAVERSLVLKASIDKALVRPEELSIITLVDELVQYAFFSRASDIHVDPEDGKMHIRFRVDGVMREMFSFQKEIQSEVITRIKVLSGLRTDEHQAAQDGRFKVSIEDVGDVDVRVSIAPTYYGENCVMRLLADQSEGFTLETLGFSGSNLKVVHKAIRKPYGMVLATGPTGSGKTTTLYAILRKLNTPEVSVITIEDPIEYSIKGIDQIQVNPLTNLTFAAGLRFILRQDPDIIMVGEIRDDETANIAINAAMTGHLVLSTLHTNDAATTLPRLIDMKIEPFLVATTVNIAISQRLVRTICSFCRVPKKLTDIEFENLKEFMPDSILKGKKSFFYGKGCDHCGDSGYRGRVGIHEVMEITEEIRNLIMKQANANDIKVVAVKAGMKTLLEDGFSKAMEGITTIEEVLRVSRD</sequence>
<dbReference type="InterPro" id="IPR001482">
    <property type="entry name" value="T2SS/T4SS_dom"/>
</dbReference>
<dbReference type="GO" id="GO:0016887">
    <property type="term" value="F:ATP hydrolysis activity"/>
    <property type="evidence" value="ECO:0007669"/>
    <property type="project" value="TreeGrafter"/>
</dbReference>
<dbReference type="SUPFAM" id="SSF52172">
    <property type="entry name" value="CheY-like"/>
    <property type="match status" value="1"/>
</dbReference>
<dbReference type="FunFam" id="3.40.50.300:FF:000398">
    <property type="entry name" value="Type IV pilus assembly ATPase PilB"/>
    <property type="match status" value="1"/>
</dbReference>
<dbReference type="GO" id="GO:0005886">
    <property type="term" value="C:plasma membrane"/>
    <property type="evidence" value="ECO:0007669"/>
    <property type="project" value="TreeGrafter"/>
</dbReference>
<evidence type="ECO:0000259" key="5">
    <source>
        <dbReference type="PROSITE" id="PS50110"/>
    </source>
</evidence>
<dbReference type="Gene3D" id="3.30.450.90">
    <property type="match status" value="1"/>
</dbReference>
<dbReference type="Gene3D" id="3.40.50.300">
    <property type="entry name" value="P-loop containing nucleotide triphosphate hydrolases"/>
    <property type="match status" value="1"/>
</dbReference>
<dbReference type="EMBL" id="MFKK01000008">
    <property type="protein sequence ID" value="OGG42067.1"/>
    <property type="molecule type" value="Genomic_DNA"/>
</dbReference>
<evidence type="ECO:0000313" key="7">
    <source>
        <dbReference type="Proteomes" id="UP000176996"/>
    </source>
</evidence>
<dbReference type="Pfam" id="PF00072">
    <property type="entry name" value="Response_reg"/>
    <property type="match status" value="1"/>
</dbReference>
<accession>A0A1F6BZY1</accession>
<comment type="caution">
    <text evidence="6">The sequence shown here is derived from an EMBL/GenBank/DDBJ whole genome shotgun (WGS) entry which is preliminary data.</text>
</comment>
<dbReference type="GO" id="GO:0000160">
    <property type="term" value="P:phosphorelay signal transduction system"/>
    <property type="evidence" value="ECO:0007669"/>
    <property type="project" value="InterPro"/>
</dbReference>
<dbReference type="Pfam" id="PF00437">
    <property type="entry name" value="T2SSE"/>
    <property type="match status" value="1"/>
</dbReference>
<proteinExistence type="inferred from homology"/>
<name>A0A1F6BZY1_9BACT</name>
<dbReference type="SMART" id="SM00448">
    <property type="entry name" value="REC"/>
    <property type="match status" value="1"/>
</dbReference>
<dbReference type="STRING" id="1798471.A3A21_03510"/>
<dbReference type="PANTHER" id="PTHR30258:SF1">
    <property type="entry name" value="PROTEIN TRANSPORT PROTEIN HOFB HOMOLOG"/>
    <property type="match status" value="1"/>
</dbReference>
<dbReference type="InterPro" id="IPR027417">
    <property type="entry name" value="P-loop_NTPase"/>
</dbReference>
<dbReference type="PROSITE" id="PS00662">
    <property type="entry name" value="T2SP_E"/>
    <property type="match status" value="1"/>
</dbReference>
<evidence type="ECO:0000256" key="4">
    <source>
        <dbReference type="PROSITE-ProRule" id="PRU00169"/>
    </source>
</evidence>
<evidence type="ECO:0000313" key="6">
    <source>
        <dbReference type="EMBL" id="OGG42067.1"/>
    </source>
</evidence>
<dbReference type="GO" id="GO:0005524">
    <property type="term" value="F:ATP binding"/>
    <property type="evidence" value="ECO:0007669"/>
    <property type="project" value="UniProtKB-KW"/>
</dbReference>
<feature type="domain" description="Response regulatory" evidence="5">
    <location>
        <begin position="21"/>
        <end position="138"/>
    </location>
</feature>
<keyword evidence="4" id="KW-0597">Phosphoprotein</keyword>
<dbReference type="InterPro" id="IPR001789">
    <property type="entry name" value="Sig_transdc_resp-reg_receiver"/>
</dbReference>
<protein>
    <recommendedName>
        <fullName evidence="5">Response regulatory domain-containing protein</fullName>
    </recommendedName>
</protein>
<keyword evidence="3" id="KW-0067">ATP-binding</keyword>
<dbReference type="Proteomes" id="UP000176996">
    <property type="component" value="Unassembled WGS sequence"/>
</dbReference>
<dbReference type="PANTHER" id="PTHR30258">
    <property type="entry name" value="TYPE II SECRETION SYSTEM PROTEIN GSPE-RELATED"/>
    <property type="match status" value="1"/>
</dbReference>
<dbReference type="AlphaFoldDB" id="A0A1F6BZY1"/>
<dbReference type="InterPro" id="IPR011006">
    <property type="entry name" value="CheY-like_superfamily"/>
</dbReference>
<evidence type="ECO:0000256" key="2">
    <source>
        <dbReference type="ARBA" id="ARBA00022741"/>
    </source>
</evidence>
<organism evidence="6 7">
    <name type="scientific">Candidatus Jorgensenbacteria bacterium RIFCSPLOWO2_01_FULL_45_25b</name>
    <dbReference type="NCBI Taxonomy" id="1798471"/>
    <lineage>
        <taxon>Bacteria</taxon>
        <taxon>Candidatus Joergenseniibacteriota</taxon>
    </lineage>
</organism>
<evidence type="ECO:0000256" key="1">
    <source>
        <dbReference type="ARBA" id="ARBA00006611"/>
    </source>
</evidence>
<evidence type="ECO:0000256" key="3">
    <source>
        <dbReference type="ARBA" id="ARBA00022840"/>
    </source>
</evidence>
<reference evidence="6 7" key="1">
    <citation type="journal article" date="2016" name="Nat. Commun.">
        <title>Thousands of microbial genomes shed light on interconnected biogeochemical processes in an aquifer system.</title>
        <authorList>
            <person name="Anantharaman K."/>
            <person name="Brown C.T."/>
            <person name="Hug L.A."/>
            <person name="Sharon I."/>
            <person name="Castelle C.J."/>
            <person name="Probst A.J."/>
            <person name="Thomas B.C."/>
            <person name="Singh A."/>
            <person name="Wilkins M.J."/>
            <person name="Karaoz U."/>
            <person name="Brodie E.L."/>
            <person name="Williams K.H."/>
            <person name="Hubbard S.S."/>
            <person name="Banfield J.F."/>
        </authorList>
    </citation>
    <scope>NUCLEOTIDE SEQUENCE [LARGE SCALE GENOMIC DNA]</scope>
</reference>
<dbReference type="PROSITE" id="PS50110">
    <property type="entry name" value="RESPONSE_REGULATORY"/>
    <property type="match status" value="1"/>
</dbReference>
<feature type="modified residue" description="4-aspartylphosphate" evidence="4">
    <location>
        <position position="70"/>
    </location>
</feature>
<dbReference type="SUPFAM" id="SSF52540">
    <property type="entry name" value="P-loop containing nucleoside triphosphate hydrolases"/>
    <property type="match status" value="1"/>
</dbReference>
<dbReference type="Gene3D" id="3.40.50.2300">
    <property type="match status" value="1"/>
</dbReference>
<dbReference type="CDD" id="cd01129">
    <property type="entry name" value="PulE-GspE-like"/>
    <property type="match status" value="1"/>
</dbReference>